<dbReference type="GO" id="GO:0015179">
    <property type="term" value="F:L-amino acid transmembrane transporter activity"/>
    <property type="evidence" value="ECO:0007669"/>
    <property type="project" value="TreeGrafter"/>
</dbReference>
<organism evidence="6 7">
    <name type="scientific">Hymenolepis diminuta</name>
    <name type="common">Rat tapeworm</name>
    <dbReference type="NCBI Taxonomy" id="6216"/>
    <lineage>
        <taxon>Eukaryota</taxon>
        <taxon>Metazoa</taxon>
        <taxon>Spiralia</taxon>
        <taxon>Lophotrochozoa</taxon>
        <taxon>Platyhelminthes</taxon>
        <taxon>Cestoda</taxon>
        <taxon>Eucestoda</taxon>
        <taxon>Cyclophyllidea</taxon>
        <taxon>Hymenolepididae</taxon>
        <taxon>Hymenolepis</taxon>
    </lineage>
</organism>
<proteinExistence type="predicted"/>
<dbReference type="PANTHER" id="PTHR11785:SF528">
    <property type="entry name" value="AMINO ACID TRANSPORTER PROTEIN JHI-21"/>
    <property type="match status" value="1"/>
</dbReference>
<dbReference type="GO" id="GO:0016020">
    <property type="term" value="C:membrane"/>
    <property type="evidence" value="ECO:0007669"/>
    <property type="project" value="UniProtKB-SubCell"/>
</dbReference>
<sequence>MLTNVAYLAVLSPHEMLEAAAGSSAIAVVFAQRAMPWLTTIMPLFVGASVFGSINGETMGVSRLTYTGAREGHMPALLAMLHYRNLTPIPAVLALLFLAIAFQFYS</sequence>
<feature type="non-terminal residue" evidence="6">
    <location>
        <position position="106"/>
    </location>
</feature>
<dbReference type="Proteomes" id="UP000321570">
    <property type="component" value="Unassembled WGS sequence"/>
</dbReference>
<feature type="transmembrane region" description="Helical" evidence="5">
    <location>
        <begin position="41"/>
        <end position="66"/>
    </location>
</feature>
<dbReference type="AlphaFoldDB" id="A0A564YNI5"/>
<evidence type="ECO:0008006" key="8">
    <source>
        <dbReference type="Google" id="ProtNLM"/>
    </source>
</evidence>
<accession>A0A564YNI5</accession>
<evidence type="ECO:0000256" key="5">
    <source>
        <dbReference type="SAM" id="Phobius"/>
    </source>
</evidence>
<dbReference type="InterPro" id="IPR002293">
    <property type="entry name" value="AA/rel_permease1"/>
</dbReference>
<evidence type="ECO:0000256" key="2">
    <source>
        <dbReference type="ARBA" id="ARBA00022692"/>
    </source>
</evidence>
<comment type="subcellular location">
    <subcellularLocation>
        <location evidence="1">Membrane</location>
        <topology evidence="1">Multi-pass membrane protein</topology>
    </subcellularLocation>
</comment>
<dbReference type="Gene3D" id="1.20.1740.10">
    <property type="entry name" value="Amino acid/polyamine transporter I"/>
    <property type="match status" value="1"/>
</dbReference>
<keyword evidence="3 5" id="KW-1133">Transmembrane helix</keyword>
<evidence type="ECO:0000256" key="1">
    <source>
        <dbReference type="ARBA" id="ARBA00004141"/>
    </source>
</evidence>
<keyword evidence="7" id="KW-1185">Reference proteome</keyword>
<evidence type="ECO:0000313" key="7">
    <source>
        <dbReference type="Proteomes" id="UP000321570"/>
    </source>
</evidence>
<dbReference type="EMBL" id="CABIJS010000310">
    <property type="protein sequence ID" value="VUZ48740.1"/>
    <property type="molecule type" value="Genomic_DNA"/>
</dbReference>
<keyword evidence="2 5" id="KW-0812">Transmembrane</keyword>
<dbReference type="InterPro" id="IPR050598">
    <property type="entry name" value="AminoAcid_Transporter"/>
</dbReference>
<evidence type="ECO:0000313" key="6">
    <source>
        <dbReference type="EMBL" id="VUZ48740.1"/>
    </source>
</evidence>
<protein>
    <recommendedName>
        <fullName evidence="8">Amino acid permease/ SLC12A domain-containing protein</fullName>
    </recommendedName>
</protein>
<evidence type="ECO:0000256" key="4">
    <source>
        <dbReference type="ARBA" id="ARBA00023136"/>
    </source>
</evidence>
<reference evidence="6 7" key="1">
    <citation type="submission" date="2019-07" db="EMBL/GenBank/DDBJ databases">
        <authorList>
            <person name="Jastrzebski P J."/>
            <person name="Paukszto L."/>
            <person name="Jastrzebski P J."/>
        </authorList>
    </citation>
    <scope>NUCLEOTIDE SEQUENCE [LARGE SCALE GENOMIC DNA]</scope>
    <source>
        <strain evidence="6 7">WMS-il1</strain>
    </source>
</reference>
<dbReference type="PANTHER" id="PTHR11785">
    <property type="entry name" value="AMINO ACID TRANSPORTER"/>
    <property type="match status" value="1"/>
</dbReference>
<gene>
    <name evidence="6" type="ORF">WMSIL1_LOCUS7976</name>
</gene>
<dbReference type="Pfam" id="PF13520">
    <property type="entry name" value="AA_permease_2"/>
    <property type="match status" value="1"/>
</dbReference>
<keyword evidence="4 5" id="KW-0472">Membrane</keyword>
<name>A0A564YNI5_HYMDI</name>
<evidence type="ECO:0000256" key="3">
    <source>
        <dbReference type="ARBA" id="ARBA00022989"/>
    </source>
</evidence>
<feature type="transmembrane region" description="Helical" evidence="5">
    <location>
        <begin position="86"/>
        <end position="105"/>
    </location>
</feature>